<dbReference type="Proteomes" id="UP000494160">
    <property type="component" value="Unassembled WGS sequence"/>
</dbReference>
<dbReference type="AlphaFoldDB" id="A0A6F9Y6I8"/>
<dbReference type="Gene3D" id="2.60.40.10">
    <property type="entry name" value="Immunoglobulins"/>
    <property type="match status" value="1"/>
</dbReference>
<evidence type="ECO:0008006" key="4">
    <source>
        <dbReference type="Google" id="ProtNLM"/>
    </source>
</evidence>
<reference evidence="3" key="1">
    <citation type="submission" date="2019-10" db="EMBL/GenBank/DDBJ databases">
        <title>Lactobacillus agilis SN811 Whole Genome Sequencing Project.</title>
        <authorList>
            <person name="Suzuki S."/>
            <person name="Endo A."/>
            <person name="Maeno S."/>
            <person name="Shiwa Y."/>
            <person name="Matsutani M."/>
            <person name="Kajikawa A."/>
        </authorList>
    </citation>
    <scope>NUCLEOTIDE SEQUENCE</scope>
    <source>
        <strain evidence="3">SN811</strain>
    </source>
</reference>
<feature type="signal peptide" evidence="2">
    <location>
        <begin position="1"/>
        <end position="36"/>
    </location>
</feature>
<name>A0A6F9Y6I8_9LACO</name>
<keyword evidence="1" id="KW-0812">Transmembrane</keyword>
<dbReference type="RefSeq" id="WP_172577632.1">
    <property type="nucleotide sequence ID" value="NZ_BLAP01000062.1"/>
</dbReference>
<protein>
    <recommendedName>
        <fullName evidence="4">Gram-positive cocci surface proteins LPxTG domain-containing protein</fullName>
    </recommendedName>
</protein>
<dbReference type="PROSITE" id="PS51257">
    <property type="entry name" value="PROKAR_LIPOPROTEIN"/>
    <property type="match status" value="1"/>
</dbReference>
<feature type="transmembrane region" description="Helical" evidence="1">
    <location>
        <begin position="568"/>
        <end position="589"/>
    </location>
</feature>
<keyword evidence="1" id="KW-0472">Membrane</keyword>
<proteinExistence type="predicted"/>
<keyword evidence="2" id="KW-0732">Signal</keyword>
<evidence type="ECO:0000313" key="3">
    <source>
        <dbReference type="EMBL" id="GET13116.1"/>
    </source>
</evidence>
<dbReference type="NCBIfam" id="TIGR01167">
    <property type="entry name" value="LPXTG_anchor"/>
    <property type="match status" value="1"/>
</dbReference>
<organism evidence="3">
    <name type="scientific">Ligilactobacillus agilis</name>
    <dbReference type="NCBI Taxonomy" id="1601"/>
    <lineage>
        <taxon>Bacteria</taxon>
        <taxon>Bacillati</taxon>
        <taxon>Bacillota</taxon>
        <taxon>Bacilli</taxon>
        <taxon>Lactobacillales</taxon>
        <taxon>Lactobacillaceae</taxon>
        <taxon>Ligilactobacillus</taxon>
    </lineage>
</organism>
<feature type="chain" id="PRO_5026323854" description="Gram-positive cocci surface proteins LPxTG domain-containing protein" evidence="2">
    <location>
        <begin position="37"/>
        <end position="594"/>
    </location>
</feature>
<evidence type="ECO:0000256" key="1">
    <source>
        <dbReference type="SAM" id="Phobius"/>
    </source>
</evidence>
<keyword evidence="1" id="KW-1133">Transmembrane helix</keyword>
<gene>
    <name evidence="3" type="ORF">SN811_16160</name>
</gene>
<evidence type="ECO:0000256" key="2">
    <source>
        <dbReference type="SAM" id="SignalP"/>
    </source>
</evidence>
<accession>A0A6F9Y6I8</accession>
<comment type="caution">
    <text evidence="3">The sequence shown here is derived from an EMBL/GenBank/DDBJ whole genome shotgun (WGS) entry which is preliminary data.</text>
</comment>
<dbReference type="EMBL" id="BLAP01000062">
    <property type="protein sequence ID" value="GET13116.1"/>
    <property type="molecule type" value="Genomic_DNA"/>
</dbReference>
<sequence>MFLKKWHRKRTKLLMLAGAGFILGSGLACFNQNVSADDVPQTINIGPTTYAVSYGRGYREVNKGPHNIDVLREAGSNEYIFCIQWAKNSPSNMQLQRKWDADSRVQWLITNFFSGNRYRSLGMGDEADYWLYQVAVHIIASPNDRQTDGQRPADALPKFRADIRQKAQDLVDEANRHNSQNDSQVVLNSASTSFNPGEITVGRDDIRDGQYKKNFSFNTQNVSNAHVWLEGAPGGVSLSGKDGAGVNFNDVWNGTALQVNIPLSARATDNEYSFKVKANGTWNKQVRVAVVYGNSDNSVQNVAKNQIKAINVADSAYSEMNVKVYPAKGELQFDKRGTGNDGKTVLGRTVFRLTGDGGYQAEQSAAEGSGHVYFGNIPLGQKYHIQEITQPNPLYKADFQADISDFTGSNPKFSVTLGNNGIVFNVRRYFNREVEKISNSGNPIEGAQFVAVRRSDVGKGRIDIEEAKKKALRLVDGHLVSGHSEQEPYIATAGKDGVAHFNSIEYIANDPTRLANNIAIVEIKAPAGYSLPQATDDSVEATPSTPDTIRTTIKDDTIPLPSTGSNRLVSVVGVGSVLILITAGSLVYLRRKQG</sequence>
<dbReference type="InterPro" id="IPR013783">
    <property type="entry name" value="Ig-like_fold"/>
</dbReference>